<evidence type="ECO:0000256" key="1">
    <source>
        <dbReference type="ARBA" id="ARBA00004651"/>
    </source>
</evidence>
<keyword evidence="4 7" id="KW-0812">Transmembrane</keyword>
<dbReference type="InterPro" id="IPR042094">
    <property type="entry name" value="T2SS_GspF_sf"/>
</dbReference>
<dbReference type="Gene3D" id="1.20.81.30">
    <property type="entry name" value="Type II secretion system (T2SS), domain F"/>
    <property type="match status" value="2"/>
</dbReference>
<evidence type="ECO:0000256" key="7">
    <source>
        <dbReference type="SAM" id="Phobius"/>
    </source>
</evidence>
<evidence type="ECO:0000313" key="9">
    <source>
        <dbReference type="EMBL" id="VAW57451.1"/>
    </source>
</evidence>
<sequence length="402" mass="45161">MSILYQYKAIDGTGKIRNDNIEADNLLDLEQRLSGMGMDLINCKIKNPSLFTFKSKSIPRRELINFTFQMQQLTKSGVSILDGLGDLKDSIPNGRMKEVLSGIIDEIQGGKNFSEALSEFPEIFDTVYIALVKVGEETGRISEVMNDMAKTLKWHDELIAHTKKIMIYPAIVIVVITAVVSYLMIFLVPELIPFIEEIGGIIPAHTQALIATSWFLGHYWYIIFSTPFIIYFSLHALAKRKPNVRFFIDKMKLKLYIFGPIILKTNLARFSNYFAMMYASGLTVLDSLKISELLMGNAVLEKSIVDIREKIAEGGQISESFASVNVYPPLVIRMLKVGETTGALDEALLNISYFYNREVKEGVDKMEAAMTPVLTIIMGGIMLWIMSAVLGPIYDSLTTINF</sequence>
<gene>
    <name evidence="9" type="ORF">MNBD_GAMMA07-2366</name>
</gene>
<feature type="domain" description="Type II secretion system protein GspF" evidence="8">
    <location>
        <begin position="270"/>
        <end position="391"/>
    </location>
</feature>
<feature type="transmembrane region" description="Helical" evidence="7">
    <location>
        <begin position="165"/>
        <end position="188"/>
    </location>
</feature>
<dbReference type="PANTHER" id="PTHR30012:SF0">
    <property type="entry name" value="TYPE II SECRETION SYSTEM PROTEIN F-RELATED"/>
    <property type="match status" value="1"/>
</dbReference>
<proteinExistence type="inferred from homology"/>
<dbReference type="EMBL" id="UOFF01000395">
    <property type="protein sequence ID" value="VAW57451.1"/>
    <property type="molecule type" value="Genomic_DNA"/>
</dbReference>
<evidence type="ECO:0000256" key="6">
    <source>
        <dbReference type="ARBA" id="ARBA00023136"/>
    </source>
</evidence>
<dbReference type="PANTHER" id="PTHR30012">
    <property type="entry name" value="GENERAL SECRETION PATHWAY PROTEIN"/>
    <property type="match status" value="1"/>
</dbReference>
<comment type="subcellular location">
    <subcellularLocation>
        <location evidence="1">Cell membrane</location>
        <topology evidence="1">Multi-pass membrane protein</topology>
    </subcellularLocation>
</comment>
<evidence type="ECO:0000256" key="2">
    <source>
        <dbReference type="ARBA" id="ARBA00005745"/>
    </source>
</evidence>
<name>A0A3B0WQ48_9ZZZZ</name>
<accession>A0A3B0WQ48</accession>
<dbReference type="Pfam" id="PF00482">
    <property type="entry name" value="T2SSF"/>
    <property type="match status" value="2"/>
</dbReference>
<comment type="similarity">
    <text evidence="2">Belongs to the GSP F family.</text>
</comment>
<keyword evidence="5 7" id="KW-1133">Transmembrane helix</keyword>
<protein>
    <recommendedName>
        <fullName evidence="8">Type II secretion system protein GspF domain-containing protein</fullName>
    </recommendedName>
</protein>
<feature type="domain" description="Type II secretion system protein GspF" evidence="8">
    <location>
        <begin position="66"/>
        <end position="189"/>
    </location>
</feature>
<dbReference type="InterPro" id="IPR003004">
    <property type="entry name" value="GspF/PilC"/>
</dbReference>
<evidence type="ECO:0000259" key="8">
    <source>
        <dbReference type="Pfam" id="PF00482"/>
    </source>
</evidence>
<dbReference type="InterPro" id="IPR018076">
    <property type="entry name" value="T2SS_GspF_dom"/>
</dbReference>
<evidence type="ECO:0000256" key="5">
    <source>
        <dbReference type="ARBA" id="ARBA00022989"/>
    </source>
</evidence>
<feature type="transmembrane region" description="Helical" evidence="7">
    <location>
        <begin position="219"/>
        <end position="238"/>
    </location>
</feature>
<evidence type="ECO:0000256" key="4">
    <source>
        <dbReference type="ARBA" id="ARBA00022692"/>
    </source>
</evidence>
<dbReference type="PRINTS" id="PR00812">
    <property type="entry name" value="BCTERIALGSPF"/>
</dbReference>
<dbReference type="AlphaFoldDB" id="A0A3B0WQ48"/>
<organism evidence="9">
    <name type="scientific">hydrothermal vent metagenome</name>
    <dbReference type="NCBI Taxonomy" id="652676"/>
    <lineage>
        <taxon>unclassified sequences</taxon>
        <taxon>metagenomes</taxon>
        <taxon>ecological metagenomes</taxon>
    </lineage>
</organism>
<feature type="transmembrane region" description="Helical" evidence="7">
    <location>
        <begin position="373"/>
        <end position="394"/>
    </location>
</feature>
<keyword evidence="3" id="KW-1003">Cell membrane</keyword>
<evidence type="ECO:0000256" key="3">
    <source>
        <dbReference type="ARBA" id="ARBA00022475"/>
    </source>
</evidence>
<dbReference type="GO" id="GO:0005886">
    <property type="term" value="C:plasma membrane"/>
    <property type="evidence" value="ECO:0007669"/>
    <property type="project" value="UniProtKB-SubCell"/>
</dbReference>
<keyword evidence="6 7" id="KW-0472">Membrane</keyword>
<reference evidence="9" key="1">
    <citation type="submission" date="2018-06" db="EMBL/GenBank/DDBJ databases">
        <authorList>
            <person name="Zhirakovskaya E."/>
        </authorList>
    </citation>
    <scope>NUCLEOTIDE SEQUENCE</scope>
</reference>